<dbReference type="EMBL" id="VSRR010139047">
    <property type="protein sequence ID" value="MPD04007.1"/>
    <property type="molecule type" value="Genomic_DNA"/>
</dbReference>
<reference evidence="1 2" key="1">
    <citation type="submission" date="2019-05" db="EMBL/GenBank/DDBJ databases">
        <title>Another draft genome of Portunus trituberculatus and its Hox gene families provides insights of decapod evolution.</title>
        <authorList>
            <person name="Jeong J.-H."/>
            <person name="Song I."/>
            <person name="Kim S."/>
            <person name="Choi T."/>
            <person name="Kim D."/>
            <person name="Ryu S."/>
            <person name="Kim W."/>
        </authorList>
    </citation>
    <scope>NUCLEOTIDE SEQUENCE [LARGE SCALE GENOMIC DNA]</scope>
    <source>
        <tissue evidence="1">Muscle</tissue>
    </source>
</reference>
<name>A0A5B7KBI5_PORTR</name>
<protein>
    <submittedName>
        <fullName evidence="1">Uncharacterized protein</fullName>
    </submittedName>
</protein>
<evidence type="ECO:0000313" key="1">
    <source>
        <dbReference type="EMBL" id="MPD04007.1"/>
    </source>
</evidence>
<accession>A0A5B7KBI5</accession>
<comment type="caution">
    <text evidence="1">The sequence shown here is derived from an EMBL/GenBank/DDBJ whole genome shotgun (WGS) entry which is preliminary data.</text>
</comment>
<evidence type="ECO:0000313" key="2">
    <source>
        <dbReference type="Proteomes" id="UP000324222"/>
    </source>
</evidence>
<organism evidence="1 2">
    <name type="scientific">Portunus trituberculatus</name>
    <name type="common">Swimming crab</name>
    <name type="synonym">Neptunus trituberculatus</name>
    <dbReference type="NCBI Taxonomy" id="210409"/>
    <lineage>
        <taxon>Eukaryota</taxon>
        <taxon>Metazoa</taxon>
        <taxon>Ecdysozoa</taxon>
        <taxon>Arthropoda</taxon>
        <taxon>Crustacea</taxon>
        <taxon>Multicrustacea</taxon>
        <taxon>Malacostraca</taxon>
        <taxon>Eumalacostraca</taxon>
        <taxon>Eucarida</taxon>
        <taxon>Decapoda</taxon>
        <taxon>Pleocyemata</taxon>
        <taxon>Brachyura</taxon>
        <taxon>Eubrachyura</taxon>
        <taxon>Portunoidea</taxon>
        <taxon>Portunidae</taxon>
        <taxon>Portuninae</taxon>
        <taxon>Portunus</taxon>
    </lineage>
</organism>
<sequence>MESPAASLHNKRDLRACQPIFLLSLQASSRRAALAPRSAASWRSSLTSSLARYRYRCDYRCGRNMYVVRR</sequence>
<proteinExistence type="predicted"/>
<dbReference type="Proteomes" id="UP000324222">
    <property type="component" value="Unassembled WGS sequence"/>
</dbReference>
<keyword evidence="2" id="KW-1185">Reference proteome</keyword>
<dbReference type="AlphaFoldDB" id="A0A5B7KBI5"/>
<gene>
    <name evidence="1" type="ORF">E2C01_099674</name>
</gene>